<accession>A0A443IQI8</accession>
<feature type="domain" description="UmuC" evidence="3">
    <location>
        <begin position="38"/>
        <end position="129"/>
    </location>
</feature>
<dbReference type="EMBL" id="SAUW01000015">
    <property type="protein sequence ID" value="RWR09216.1"/>
    <property type="molecule type" value="Genomic_DNA"/>
</dbReference>
<comment type="similarity">
    <text evidence="1">Belongs to the DNA polymerase type-Y family.</text>
</comment>
<dbReference type="Proteomes" id="UP000285710">
    <property type="component" value="Unassembled WGS sequence"/>
</dbReference>
<dbReference type="Gene3D" id="3.40.1170.60">
    <property type="match status" value="1"/>
</dbReference>
<dbReference type="GO" id="GO:0006281">
    <property type="term" value="P:DNA repair"/>
    <property type="evidence" value="ECO:0007669"/>
    <property type="project" value="InterPro"/>
</dbReference>
<dbReference type="InterPro" id="IPR001126">
    <property type="entry name" value="UmuC"/>
</dbReference>
<dbReference type="AlphaFoldDB" id="A0A443IQI8"/>
<name>A0A443IQI8_9RHOB</name>
<evidence type="ECO:0000259" key="3">
    <source>
        <dbReference type="Pfam" id="PF00817"/>
    </source>
</evidence>
<dbReference type="RefSeq" id="WP_128270247.1">
    <property type="nucleotide sequence ID" value="NZ_SAUW01000015.1"/>
</dbReference>
<dbReference type="Pfam" id="PF00817">
    <property type="entry name" value="IMS"/>
    <property type="match status" value="1"/>
</dbReference>
<organism evidence="4 5">
    <name type="scientific">Paenirhodobacter populi</name>
    <dbReference type="NCBI Taxonomy" id="2306993"/>
    <lineage>
        <taxon>Bacteria</taxon>
        <taxon>Pseudomonadati</taxon>
        <taxon>Pseudomonadota</taxon>
        <taxon>Alphaproteobacteria</taxon>
        <taxon>Rhodobacterales</taxon>
        <taxon>Rhodobacter group</taxon>
        <taxon>Paenirhodobacter</taxon>
    </lineage>
</organism>
<dbReference type="SUPFAM" id="SSF56672">
    <property type="entry name" value="DNA/RNA polymerases"/>
    <property type="match status" value="1"/>
</dbReference>
<reference evidence="4 5" key="1">
    <citation type="submission" date="2019-01" db="EMBL/GenBank/DDBJ databases">
        <title>Sinorhodobacter populi sp. nov. isolated from the symptomatic bark tissue of Populus euramericana canker.</title>
        <authorList>
            <person name="Xu G."/>
        </authorList>
    </citation>
    <scope>NUCLEOTIDE SEQUENCE [LARGE SCALE GENOMIC DNA]</scope>
    <source>
        <strain evidence="4 5">2D-5</strain>
    </source>
</reference>
<evidence type="ECO:0000256" key="1">
    <source>
        <dbReference type="ARBA" id="ARBA00010945"/>
    </source>
</evidence>
<evidence type="ECO:0000256" key="2">
    <source>
        <dbReference type="SAM" id="MobiDB-lite"/>
    </source>
</evidence>
<evidence type="ECO:0000313" key="4">
    <source>
        <dbReference type="EMBL" id="RWR09216.1"/>
    </source>
</evidence>
<reference evidence="4 5" key="2">
    <citation type="submission" date="2019-01" db="EMBL/GenBank/DDBJ databases">
        <authorList>
            <person name="Li Y."/>
        </authorList>
    </citation>
    <scope>NUCLEOTIDE SEQUENCE [LARGE SCALE GENOMIC DNA]</scope>
    <source>
        <strain evidence="4 5">2D-5</strain>
    </source>
</reference>
<dbReference type="InterPro" id="IPR043128">
    <property type="entry name" value="Rev_trsase/Diguanyl_cyclase"/>
</dbReference>
<protein>
    <recommendedName>
        <fullName evidence="3">UmuC domain-containing protein</fullName>
    </recommendedName>
</protein>
<feature type="compositionally biased region" description="Gly residues" evidence="2">
    <location>
        <begin position="146"/>
        <end position="160"/>
    </location>
</feature>
<dbReference type="InterPro" id="IPR043502">
    <property type="entry name" value="DNA/RNA_pol_sf"/>
</dbReference>
<evidence type="ECO:0000313" key="5">
    <source>
        <dbReference type="Proteomes" id="UP000285710"/>
    </source>
</evidence>
<feature type="region of interest" description="Disordered" evidence="2">
    <location>
        <begin position="146"/>
        <end position="186"/>
    </location>
</feature>
<comment type="caution">
    <text evidence="4">The sequence shown here is derived from an EMBL/GenBank/DDBJ whole genome shotgun (WGS) entry which is preliminary data.</text>
</comment>
<dbReference type="Gene3D" id="3.30.70.270">
    <property type="match status" value="1"/>
</dbReference>
<gene>
    <name evidence="4" type="ORF">D2T33_14575</name>
</gene>
<keyword evidence="5" id="KW-1185">Reference proteome</keyword>
<sequence>MARWLLSIWLPRLASDVSLRGCPVEGPFALTLRASNAEQLHCLNEAASHAGLHRGMPLADARAICPCLSTRPADPAREASALEALRRWASRYGPHAAKDGFDGLIVDVSGVPHLFGGEAELLADVEARLDRVEKRDCRDAGWGLGAGPAGWRGDPGGGAAGKARPATGEYAPDRAGDLGRAGPARA</sequence>
<proteinExistence type="inferred from homology"/>